<dbReference type="EMBL" id="SCWA01000014">
    <property type="protein sequence ID" value="TDL95471.1"/>
    <property type="molecule type" value="Genomic_DNA"/>
</dbReference>
<name>A0A4R6BC87_9STAP</name>
<dbReference type="InterPro" id="IPR014916">
    <property type="entry name" value="KapB"/>
</dbReference>
<keyword evidence="1" id="KW-0808">Transferase</keyword>
<dbReference type="InterPro" id="IPR038080">
    <property type="entry name" value="KapB_sf"/>
</dbReference>
<proteinExistence type="predicted"/>
<evidence type="ECO:0000313" key="2">
    <source>
        <dbReference type="Proteomes" id="UP000295310"/>
    </source>
</evidence>
<dbReference type="Proteomes" id="UP000295310">
    <property type="component" value="Unassembled WGS sequence"/>
</dbReference>
<dbReference type="SMART" id="SM01298">
    <property type="entry name" value="KapB"/>
    <property type="match status" value="1"/>
</dbReference>
<accession>A0A4R6BC87</accession>
<dbReference type="OrthoDB" id="2407789at2"/>
<evidence type="ECO:0000313" key="1">
    <source>
        <dbReference type="EMBL" id="TDL95471.1"/>
    </source>
</evidence>
<protein>
    <submittedName>
        <fullName evidence="1">Kinase</fullName>
    </submittedName>
</protein>
<dbReference type="Gene3D" id="2.30.30.430">
    <property type="entry name" value="Kinase associated protein B domain"/>
    <property type="match status" value="1"/>
</dbReference>
<comment type="caution">
    <text evidence="1">The sequence shown here is derived from an EMBL/GenBank/DDBJ whole genome shotgun (WGS) entry which is preliminary data.</text>
</comment>
<keyword evidence="1" id="KW-0418">Kinase</keyword>
<dbReference type="SUPFAM" id="SSF141251">
    <property type="entry name" value="Kinase-associated protein B-like"/>
    <property type="match status" value="1"/>
</dbReference>
<organism evidence="1 2">
    <name type="scientific">Macrococcus brunensis</name>
    <dbReference type="NCBI Taxonomy" id="198483"/>
    <lineage>
        <taxon>Bacteria</taxon>
        <taxon>Bacillati</taxon>
        <taxon>Bacillota</taxon>
        <taxon>Bacilli</taxon>
        <taxon>Bacillales</taxon>
        <taxon>Staphylococcaceae</taxon>
        <taxon>Macrococcus</taxon>
    </lineage>
</organism>
<sequence length="124" mass="14338">MYYQLPFKTGRYIVEEIGEHPNGALVQVLAVVHHPKQGDLHAPGETDVFFHERKALAFKEKRIVHPNLLKPYDGEVPDYNLSLKEAVGRLEEKLTAENSDYNQQALKALSNLKEEYHHYNHITF</sequence>
<keyword evidence="2" id="KW-1185">Reference proteome</keyword>
<dbReference type="RefSeq" id="WP_133432385.1">
    <property type="nucleotide sequence ID" value="NZ_CP092172.1"/>
</dbReference>
<dbReference type="GO" id="GO:0016301">
    <property type="term" value="F:kinase activity"/>
    <property type="evidence" value="ECO:0007669"/>
    <property type="project" value="UniProtKB-KW"/>
</dbReference>
<dbReference type="Pfam" id="PF08810">
    <property type="entry name" value="KapB"/>
    <property type="match status" value="1"/>
</dbReference>
<dbReference type="AlphaFoldDB" id="A0A4R6BC87"/>
<reference evidence="1 2" key="1">
    <citation type="submission" date="2019-01" db="EMBL/GenBank/DDBJ databases">
        <title>Draft genome sequences of the type strains of six Macrococcus species.</title>
        <authorList>
            <person name="Mazhar S."/>
            <person name="Altermann E."/>
            <person name="Hill C."/>
            <person name="Mcauliffe O."/>
        </authorList>
    </citation>
    <scope>NUCLEOTIDE SEQUENCE [LARGE SCALE GENOMIC DNA]</scope>
    <source>
        <strain evidence="1 2">CCM4811</strain>
    </source>
</reference>
<gene>
    <name evidence="1" type="ORF">ERX27_08365</name>
</gene>